<feature type="signal peptide" evidence="3">
    <location>
        <begin position="1"/>
        <end position="24"/>
    </location>
</feature>
<feature type="compositionally biased region" description="Gly residues" evidence="2">
    <location>
        <begin position="721"/>
        <end position="732"/>
    </location>
</feature>
<evidence type="ECO:0000256" key="3">
    <source>
        <dbReference type="SAM" id="SignalP"/>
    </source>
</evidence>
<keyword evidence="1" id="KW-0175">Coiled coil</keyword>
<dbReference type="OrthoDB" id="9818330at2"/>
<dbReference type="Pfam" id="PF04536">
    <property type="entry name" value="TPM_phosphatase"/>
    <property type="match status" value="1"/>
</dbReference>
<keyword evidence="6" id="KW-1185">Reference proteome</keyword>
<dbReference type="InterPro" id="IPR007621">
    <property type="entry name" value="TPM_dom"/>
</dbReference>
<dbReference type="PROSITE" id="PS51257">
    <property type="entry name" value="PROKAR_LIPOPROTEIN"/>
    <property type="match status" value="1"/>
</dbReference>
<dbReference type="EMBL" id="CP031165">
    <property type="protein sequence ID" value="AXV05161.1"/>
    <property type="molecule type" value="Genomic_DNA"/>
</dbReference>
<keyword evidence="3" id="KW-0732">Signal</keyword>
<dbReference type="Gene3D" id="3.10.310.50">
    <property type="match status" value="1"/>
</dbReference>
<gene>
    <name evidence="5" type="ORF">DVS28_a0454</name>
</gene>
<evidence type="ECO:0000313" key="6">
    <source>
        <dbReference type="Proteomes" id="UP000264006"/>
    </source>
</evidence>
<accession>A0A346XSG4</accession>
<feature type="compositionally biased region" description="Gly residues" evidence="2">
    <location>
        <begin position="697"/>
        <end position="712"/>
    </location>
</feature>
<evidence type="ECO:0000256" key="2">
    <source>
        <dbReference type="SAM" id="MobiDB-lite"/>
    </source>
</evidence>
<evidence type="ECO:0000259" key="4">
    <source>
        <dbReference type="Pfam" id="PF04536"/>
    </source>
</evidence>
<dbReference type="Proteomes" id="UP000264006">
    <property type="component" value="Chromosome"/>
</dbReference>
<feature type="region of interest" description="Disordered" evidence="2">
    <location>
        <begin position="683"/>
        <end position="771"/>
    </location>
</feature>
<name>A0A346XSG4_9ACTN</name>
<dbReference type="AlphaFoldDB" id="A0A346XSG4"/>
<reference evidence="5 6" key="1">
    <citation type="submission" date="2018-09" db="EMBL/GenBank/DDBJ databases">
        <title>Complete genome sequence of Euzebya sp. DY32-46 isolated from seawater of Pacific Ocean.</title>
        <authorList>
            <person name="Xu L."/>
            <person name="Wu Y.-H."/>
            <person name="Xu X.-W."/>
        </authorList>
    </citation>
    <scope>NUCLEOTIDE SEQUENCE [LARGE SCALE GENOMIC DNA]</scope>
    <source>
        <strain evidence="5 6">DY32-46</strain>
    </source>
</reference>
<evidence type="ECO:0000313" key="5">
    <source>
        <dbReference type="EMBL" id="AXV05161.1"/>
    </source>
</evidence>
<dbReference type="RefSeq" id="WP_114590009.1">
    <property type="nucleotide sequence ID" value="NZ_CP031165.1"/>
</dbReference>
<feature type="chain" id="PRO_5016980479" description="TPM domain-containing protein" evidence="3">
    <location>
        <begin position="25"/>
        <end position="771"/>
    </location>
</feature>
<organism evidence="5 6">
    <name type="scientific">Euzebya pacifica</name>
    <dbReference type="NCBI Taxonomy" id="1608957"/>
    <lineage>
        <taxon>Bacteria</taxon>
        <taxon>Bacillati</taxon>
        <taxon>Actinomycetota</taxon>
        <taxon>Nitriliruptoria</taxon>
        <taxon>Euzebyales</taxon>
    </lineage>
</organism>
<sequence length="771" mass="79651">MTRLASLLLLLGTLVLAAAPVALAASSCGGVVQDGDDLLTPAEEEEVLAAAERLAAAGVRPLVVVTSTLSGTDAEAALEAIVEGCPGLTDGSGEWGANVLAVLVAPEDRETAIYEGGGLPALDVTETDVDLDVMNPRFAEGDLAGGLIAGLDRMAAIQQAEVDEATTDDGSTGSGGWFAGGVGATVLAGGGAALAARARTARRRREEAHARAVEAQADVAQTILDMERDVEVAALDANALADRLALVEATPLRQQLTTIRGTVQSVVTRWYALTQQVDATPSGDAIAYDRVAGEITELAPTARHARELVAGFATDVAALVAVEEGIPGRLDALGSRHEAARSAIADAQHRGYRTDPAEADLSVSIAALGRARDAHGQRLVRGADEHLDLAEAAVTEAIEWVEGIEEMRAALADDLSSLRARRQVLEDRVGPAGTTMESLEARWATAAWEDVAGNGSEAEAELSRAADALQAAEHAQLMDVQDWDEAHDALDAAEDDLDDAAALLDAIHARDAALQEAADLAPSTIAGATAAVDEAAGFARQHSADVSDPIESRIAQLSSLVDQVEAAMAEDRPNPAAAVAAAGQVQAEVTELLATARQEVTAADMARRRADQTVASARQELQQLQRYATGHRRYVAAGSARALQDIGDRLARLDAVTDPVQRATQAAGLQRELIGLSDDIRRSVRRATAPRPSPYGPGRGGGYGGGLGGVFGTSGPRRSSGGFGGGFGGGSSSRGSSSRSRTGSSSRSRSGSSSRSRSSSGRSRSGRSSRW</sequence>
<dbReference type="KEGG" id="euz:DVS28_a0454"/>
<protein>
    <recommendedName>
        <fullName evidence="4">TPM domain-containing protein</fullName>
    </recommendedName>
</protein>
<feature type="compositionally biased region" description="Low complexity" evidence="2">
    <location>
        <begin position="733"/>
        <end position="763"/>
    </location>
</feature>
<evidence type="ECO:0000256" key="1">
    <source>
        <dbReference type="SAM" id="Coils"/>
    </source>
</evidence>
<feature type="domain" description="TPM" evidence="4">
    <location>
        <begin position="32"/>
        <end position="156"/>
    </location>
</feature>
<feature type="coiled-coil region" evidence="1">
    <location>
        <begin position="401"/>
        <end position="428"/>
    </location>
</feature>
<proteinExistence type="predicted"/>